<feature type="transmembrane region" description="Helical" evidence="1">
    <location>
        <begin position="6"/>
        <end position="22"/>
    </location>
</feature>
<dbReference type="Pfam" id="PF00581">
    <property type="entry name" value="Rhodanese"/>
    <property type="match status" value="1"/>
</dbReference>
<evidence type="ECO:0000313" key="5">
    <source>
        <dbReference type="Proteomes" id="UP001058016"/>
    </source>
</evidence>
<organism evidence="4 6">
    <name type="scientific">Turicibacter bilis</name>
    <dbReference type="NCBI Taxonomy" id="2735723"/>
    <lineage>
        <taxon>Bacteria</taxon>
        <taxon>Bacillati</taxon>
        <taxon>Bacillota</taxon>
        <taxon>Erysipelotrichia</taxon>
        <taxon>Erysipelotrichales</taxon>
        <taxon>Turicibacteraceae</taxon>
        <taxon>Turicibacter</taxon>
    </lineage>
</organism>
<dbReference type="PANTHER" id="PTHR43031">
    <property type="entry name" value="FAD-DEPENDENT OXIDOREDUCTASE"/>
    <property type="match status" value="1"/>
</dbReference>
<dbReference type="EMBL" id="CP071249">
    <property type="protein sequence ID" value="UUF06562.1"/>
    <property type="molecule type" value="Genomic_DNA"/>
</dbReference>
<keyword evidence="1" id="KW-0812">Transmembrane</keyword>
<dbReference type="EMBL" id="CP071250">
    <property type="protein sequence ID" value="UUF07812.1"/>
    <property type="molecule type" value="Genomic_DNA"/>
</dbReference>
<feature type="domain" description="Rhodanese" evidence="2">
    <location>
        <begin position="41"/>
        <end position="126"/>
    </location>
</feature>
<keyword evidence="1" id="KW-1133">Transmembrane helix</keyword>
<evidence type="ECO:0000259" key="2">
    <source>
        <dbReference type="PROSITE" id="PS50206"/>
    </source>
</evidence>
<dbReference type="Proteomes" id="UP001058016">
    <property type="component" value="Chromosome"/>
</dbReference>
<dbReference type="Proteomes" id="UP001058072">
    <property type="component" value="Chromosome"/>
</dbReference>
<evidence type="ECO:0000313" key="3">
    <source>
        <dbReference type="EMBL" id="UUF06562.1"/>
    </source>
</evidence>
<dbReference type="SUPFAM" id="SSF52821">
    <property type="entry name" value="Rhodanese/Cell cycle control phosphatase"/>
    <property type="match status" value="1"/>
</dbReference>
<dbReference type="RefSeq" id="WP_055276578.1">
    <property type="nucleotide sequence ID" value="NZ_CP071249.1"/>
</dbReference>
<dbReference type="CDD" id="cd00158">
    <property type="entry name" value="RHOD"/>
    <property type="match status" value="1"/>
</dbReference>
<dbReference type="SMART" id="SM00450">
    <property type="entry name" value="RHOD"/>
    <property type="match status" value="1"/>
</dbReference>
<gene>
    <name evidence="3" type="ORF">J0J69_02965</name>
    <name evidence="4" type="ORF">J0J70_09305</name>
</gene>
<evidence type="ECO:0000313" key="6">
    <source>
        <dbReference type="Proteomes" id="UP001058072"/>
    </source>
</evidence>
<proteinExistence type="predicted"/>
<dbReference type="InterPro" id="IPR001763">
    <property type="entry name" value="Rhodanese-like_dom"/>
</dbReference>
<evidence type="ECO:0000256" key="1">
    <source>
        <dbReference type="SAM" id="Phobius"/>
    </source>
</evidence>
<name>A0A9Q9FEQ5_9FIRM</name>
<dbReference type="AlphaFoldDB" id="A0A9Q9FEQ5"/>
<accession>A0A9Q9FEQ5</accession>
<keyword evidence="1" id="KW-0472">Membrane</keyword>
<evidence type="ECO:0000313" key="4">
    <source>
        <dbReference type="EMBL" id="UUF07812.1"/>
    </source>
</evidence>
<keyword evidence="5" id="KW-1185">Reference proteome</keyword>
<protein>
    <submittedName>
        <fullName evidence="4">Rhodanese-like domain-containing protein</fullName>
    </submittedName>
</protein>
<dbReference type="InterPro" id="IPR036873">
    <property type="entry name" value="Rhodanese-like_dom_sf"/>
</dbReference>
<dbReference type="PANTHER" id="PTHR43031:SF18">
    <property type="entry name" value="RHODANESE-RELATED SULFURTRANSFERASES"/>
    <property type="match status" value="1"/>
</dbReference>
<dbReference type="PROSITE" id="PS50206">
    <property type="entry name" value="RHODANESE_3"/>
    <property type="match status" value="1"/>
</dbReference>
<reference evidence="4 5" key="1">
    <citation type="submission" date="2021-03" db="EMBL/GenBank/DDBJ databases">
        <title>Comparative Genomics and Metabolomics in the genus Turicibacter.</title>
        <authorList>
            <person name="Maki J."/>
            <person name="Looft T."/>
        </authorList>
    </citation>
    <scope>NUCLEOTIDE SEQUENCE</scope>
    <source>
        <strain evidence="4">ISU324</strain>
        <strain evidence="3 5">MMM721</strain>
    </source>
</reference>
<dbReference type="Gene3D" id="3.40.250.10">
    <property type="entry name" value="Rhodanese-like domain"/>
    <property type="match status" value="1"/>
</dbReference>
<dbReference type="InterPro" id="IPR050229">
    <property type="entry name" value="GlpE_sulfurtransferase"/>
</dbReference>
<sequence length="130" mass="15053">MDWRLLIIAIILGIILGLFIMMRRESKKAVVNLSEKEFVENMRKGQLVDLRKKEEFDQGHINGARNIPFVMLTRNPGKLRRDLPIYLYCEKGKVCKRAALVLYGKGYENIYQLEGGLTNWTGPLKKTVKK</sequence>